<evidence type="ECO:0000256" key="1">
    <source>
        <dbReference type="ARBA" id="ARBA00004123"/>
    </source>
</evidence>
<dbReference type="GeneID" id="25569548"/>
<keyword evidence="8" id="KW-1185">Reference proteome</keyword>
<accession>A0A0L0DL78</accession>
<reference evidence="7 8" key="1">
    <citation type="submission" date="2010-05" db="EMBL/GenBank/DDBJ databases">
        <title>The Genome Sequence of Thecamonas trahens ATCC 50062.</title>
        <authorList>
            <consortium name="The Broad Institute Genome Sequencing Platform"/>
            <person name="Russ C."/>
            <person name="Cuomo C."/>
            <person name="Shea T."/>
            <person name="Young S.K."/>
            <person name="Zeng Q."/>
            <person name="Koehrsen M."/>
            <person name="Haas B."/>
            <person name="Borodovsky M."/>
            <person name="Guigo R."/>
            <person name="Alvarado L."/>
            <person name="Berlin A."/>
            <person name="Bochicchio J."/>
            <person name="Borenstein D."/>
            <person name="Chapman S."/>
            <person name="Chen Z."/>
            <person name="Freedman E."/>
            <person name="Gellesch M."/>
            <person name="Goldberg J."/>
            <person name="Griggs A."/>
            <person name="Gujja S."/>
            <person name="Heilman E."/>
            <person name="Heiman D."/>
            <person name="Hepburn T."/>
            <person name="Howarth C."/>
            <person name="Jen D."/>
            <person name="Larson L."/>
            <person name="Mehta T."/>
            <person name="Park D."/>
            <person name="Pearson M."/>
            <person name="Roberts A."/>
            <person name="Saif S."/>
            <person name="Shenoy N."/>
            <person name="Sisk P."/>
            <person name="Stolte C."/>
            <person name="Sykes S."/>
            <person name="Thomson T."/>
            <person name="Walk T."/>
            <person name="White J."/>
            <person name="Yandava C."/>
            <person name="Burger G."/>
            <person name="Gray M.W."/>
            <person name="Holland P.W.H."/>
            <person name="King N."/>
            <person name="Lang F.B.F."/>
            <person name="Roger A.J."/>
            <person name="Ruiz-Trillo I."/>
            <person name="Lander E."/>
            <person name="Nusbaum C."/>
        </authorList>
    </citation>
    <scope>NUCLEOTIDE SEQUENCE [LARGE SCALE GENOMIC DNA]</scope>
    <source>
        <strain evidence="7 8">ATCC 50062</strain>
    </source>
</reference>
<keyword evidence="4" id="KW-0862">Zinc</keyword>
<dbReference type="SUPFAM" id="SSF53098">
    <property type="entry name" value="Ribonuclease H-like"/>
    <property type="match status" value="1"/>
</dbReference>
<evidence type="ECO:0000256" key="4">
    <source>
        <dbReference type="ARBA" id="ARBA00022833"/>
    </source>
</evidence>
<dbReference type="InterPro" id="IPR012337">
    <property type="entry name" value="RNaseH-like_sf"/>
</dbReference>
<sequence>MTKMVLSALDVDVPTSSQQLQAYFPSEDRLKAAKPRVAEYALKSVLYKHRSFASIEDPYLAHMFAVAVGLSATSVRKILPCEKHLREGVLDRVFLKYRTKMQEHIGDGPISLIVDEWTSSGTRHTFLGVCAQFYSSGVRMTIPIGFKALTADLMNAVRSTSDDSAEYDTTYLSANAENLAKVVKLCVTEFGIDWVQVVALSSDTTALMPRMTKRFLELPWHPCLSHRIQRIVGDVLKAVQADSELDPALVQTDLVSSRDTAVLEMGGVGEDTDDEDVENEDGFSEVASLSSSEWPTLSDTVASDDFASAPLVGSTDAISKLRRLVSFISRSSKAKRTMRHFINKKNIEATHAYKSALNSYEMDVQLGQVTVDDKPSPPVLVTYTSLRPDVSTRWGSTVTMLERASRMKDAVDFVSTEIAGAPAKLTASEWDEVHDAVEVLLTINNSCVMSQTSDMSSSLSLLTMVGIVDDLAELKINNEDIPRIQQLCDIATQAVYKQVAYLYKEDACLFALLIDTTVTKDDLMYVQGVVADANNSLGVRHLATAAEVHHDMWRRLADVLEPKLLDILSTLPSHTAASSSGASNTLPQESRDPTYFSPSMSAAGGPSKVVMAEPASSPQARSRMAAEREARARNIAKREKNAGKRLRAKSVDEVRGCKVRKMTVNDTPASVASFSNYKLVEVFCKVLTATLYNSRLISTSSSLSVGDVLAKFEDVCVGLESRKNWNRKADVRRIQVLCARFRLWGQGILLPSASAASVERLNSVATDMMTRKRNRLSALRAEKMMLLRAWMLFDFELTKKL</sequence>
<proteinExistence type="predicted"/>
<keyword evidence="5" id="KW-0539">Nucleus</keyword>
<dbReference type="AlphaFoldDB" id="A0A0L0DL78"/>
<dbReference type="PANTHER" id="PTHR46481:SF10">
    <property type="entry name" value="ZINC FINGER BED DOMAIN-CONTAINING PROTEIN 39"/>
    <property type="match status" value="1"/>
</dbReference>
<protein>
    <recommendedName>
        <fullName evidence="9">HAT C-terminal dimerisation domain-containing protein</fullName>
    </recommendedName>
</protein>
<feature type="region of interest" description="Disordered" evidence="6">
    <location>
        <begin position="574"/>
        <end position="629"/>
    </location>
</feature>
<dbReference type="InterPro" id="IPR052035">
    <property type="entry name" value="ZnF_BED_domain_contain"/>
</dbReference>
<evidence type="ECO:0000256" key="3">
    <source>
        <dbReference type="ARBA" id="ARBA00022771"/>
    </source>
</evidence>
<dbReference type="EMBL" id="GL349436">
    <property type="protein sequence ID" value="KNC52138.1"/>
    <property type="molecule type" value="Genomic_DNA"/>
</dbReference>
<dbReference type="RefSeq" id="XP_013762329.1">
    <property type="nucleotide sequence ID" value="XM_013906875.1"/>
</dbReference>
<evidence type="ECO:0000256" key="6">
    <source>
        <dbReference type="SAM" id="MobiDB-lite"/>
    </source>
</evidence>
<organism evidence="7 8">
    <name type="scientific">Thecamonas trahens ATCC 50062</name>
    <dbReference type="NCBI Taxonomy" id="461836"/>
    <lineage>
        <taxon>Eukaryota</taxon>
        <taxon>Apusozoa</taxon>
        <taxon>Apusomonadida</taxon>
        <taxon>Apusomonadidae</taxon>
        <taxon>Thecamonas</taxon>
    </lineage>
</organism>
<evidence type="ECO:0000256" key="2">
    <source>
        <dbReference type="ARBA" id="ARBA00022723"/>
    </source>
</evidence>
<dbReference type="PANTHER" id="PTHR46481">
    <property type="entry name" value="ZINC FINGER BED DOMAIN-CONTAINING PROTEIN 4"/>
    <property type="match status" value="1"/>
</dbReference>
<evidence type="ECO:0008006" key="9">
    <source>
        <dbReference type="Google" id="ProtNLM"/>
    </source>
</evidence>
<evidence type="ECO:0000313" key="7">
    <source>
        <dbReference type="EMBL" id="KNC52138.1"/>
    </source>
</evidence>
<dbReference type="OrthoDB" id="6619611at2759"/>
<evidence type="ECO:0000256" key="5">
    <source>
        <dbReference type="ARBA" id="ARBA00023242"/>
    </source>
</evidence>
<dbReference type="GO" id="GO:0005634">
    <property type="term" value="C:nucleus"/>
    <property type="evidence" value="ECO:0007669"/>
    <property type="project" value="UniProtKB-SubCell"/>
</dbReference>
<feature type="compositionally biased region" description="Polar residues" evidence="6">
    <location>
        <begin position="574"/>
        <end position="588"/>
    </location>
</feature>
<keyword evidence="2" id="KW-0479">Metal-binding</keyword>
<gene>
    <name evidence="7" type="ORF">AMSG_11633</name>
</gene>
<dbReference type="Proteomes" id="UP000054408">
    <property type="component" value="Unassembled WGS sequence"/>
</dbReference>
<dbReference type="GO" id="GO:0008270">
    <property type="term" value="F:zinc ion binding"/>
    <property type="evidence" value="ECO:0007669"/>
    <property type="project" value="UniProtKB-KW"/>
</dbReference>
<comment type="subcellular location">
    <subcellularLocation>
        <location evidence="1">Nucleus</location>
    </subcellularLocation>
</comment>
<evidence type="ECO:0000313" key="8">
    <source>
        <dbReference type="Proteomes" id="UP000054408"/>
    </source>
</evidence>
<name>A0A0L0DL78_THETB</name>
<keyword evidence="3" id="KW-0863">Zinc-finger</keyword>